<dbReference type="PRINTS" id="PR00237">
    <property type="entry name" value="GPCRRHODOPSN"/>
</dbReference>
<sequence>MVTTQTYHFDFVIPLIGLNLVTGISATILNALVILTIWKTPPLQTPSRILLSSLALTDLLAGAVVQPVFIAYCISALMNWCQAFVFIHALVVRLGYSLTAISMTTLAAIALDRFLAIATKQNYRIIVTKKRCLIAVIFLWLAPGSAMIIGLQFKTYEDNDTTILMSIMILFLVIIITLYGLSFYLMKKMFTSIAHSVIHNTTDQTAPGFNIWKYKRFLVTMVIILGQVLLSYTPLLCVYSSLGLNAVLNKPALLHFGEFFILLISTLNPILYLWRMKGLRHALNQILFHS</sequence>
<evidence type="ECO:0000256" key="3">
    <source>
        <dbReference type="ARBA" id="ARBA00022692"/>
    </source>
</evidence>
<dbReference type="InterPro" id="IPR000276">
    <property type="entry name" value="GPCR_Rhodpsn"/>
</dbReference>
<dbReference type="KEGG" id="aten:116305496"/>
<reference evidence="10" key="1">
    <citation type="submission" date="2025-08" db="UniProtKB">
        <authorList>
            <consortium name="RefSeq"/>
        </authorList>
    </citation>
    <scope>IDENTIFICATION</scope>
    <source>
        <tissue evidence="10">Tentacle</tissue>
    </source>
</reference>
<evidence type="ECO:0000256" key="2">
    <source>
        <dbReference type="ARBA" id="ARBA00022475"/>
    </source>
</evidence>
<dbReference type="SMART" id="SM01381">
    <property type="entry name" value="7TM_GPCR_Srsx"/>
    <property type="match status" value="1"/>
</dbReference>
<keyword evidence="6" id="KW-0675">Receptor</keyword>
<dbReference type="Gene3D" id="1.20.1070.10">
    <property type="entry name" value="Rhodopsin 7-helix transmembrane proteins"/>
    <property type="match status" value="1"/>
</dbReference>
<dbReference type="PROSITE" id="PS50262">
    <property type="entry name" value="G_PROTEIN_RECEP_F1_2"/>
    <property type="match status" value="1"/>
</dbReference>
<evidence type="ECO:0000256" key="7">
    <source>
        <dbReference type="SAM" id="Phobius"/>
    </source>
</evidence>
<dbReference type="SUPFAM" id="SSF81321">
    <property type="entry name" value="Family A G protein-coupled receptor-like"/>
    <property type="match status" value="1"/>
</dbReference>
<evidence type="ECO:0000313" key="10">
    <source>
        <dbReference type="RefSeq" id="XP_031571284.1"/>
    </source>
</evidence>
<feature type="transmembrane region" description="Helical" evidence="7">
    <location>
        <begin position="12"/>
        <end position="38"/>
    </location>
</feature>
<evidence type="ECO:0000313" key="9">
    <source>
        <dbReference type="Proteomes" id="UP000515163"/>
    </source>
</evidence>
<evidence type="ECO:0000259" key="8">
    <source>
        <dbReference type="PROSITE" id="PS50262"/>
    </source>
</evidence>
<keyword evidence="9" id="KW-1185">Reference proteome</keyword>
<proteinExistence type="inferred from homology"/>
<dbReference type="OrthoDB" id="5977195at2759"/>
<dbReference type="PROSITE" id="PS00237">
    <property type="entry name" value="G_PROTEIN_RECEP_F1_1"/>
    <property type="match status" value="1"/>
</dbReference>
<dbReference type="InParanoid" id="A0A6P8IW00"/>
<dbReference type="GeneID" id="116305496"/>
<dbReference type="Proteomes" id="UP000515163">
    <property type="component" value="Unplaced"/>
</dbReference>
<accession>A0A6P8IW00</accession>
<dbReference type="RefSeq" id="XP_031571284.1">
    <property type="nucleotide sequence ID" value="XM_031715424.1"/>
</dbReference>
<evidence type="ECO:0000256" key="1">
    <source>
        <dbReference type="ARBA" id="ARBA00004651"/>
    </source>
</evidence>
<organism evidence="9 10">
    <name type="scientific">Actinia tenebrosa</name>
    <name type="common">Australian red waratah sea anemone</name>
    <dbReference type="NCBI Taxonomy" id="6105"/>
    <lineage>
        <taxon>Eukaryota</taxon>
        <taxon>Metazoa</taxon>
        <taxon>Cnidaria</taxon>
        <taxon>Anthozoa</taxon>
        <taxon>Hexacorallia</taxon>
        <taxon>Actiniaria</taxon>
        <taxon>Actiniidae</taxon>
        <taxon>Actinia</taxon>
    </lineage>
</organism>
<evidence type="ECO:0000256" key="5">
    <source>
        <dbReference type="ARBA" id="ARBA00023136"/>
    </source>
</evidence>
<evidence type="ECO:0000256" key="6">
    <source>
        <dbReference type="RuleBase" id="RU000688"/>
    </source>
</evidence>
<dbReference type="GO" id="GO:0004930">
    <property type="term" value="F:G protein-coupled receptor activity"/>
    <property type="evidence" value="ECO:0007669"/>
    <property type="project" value="UniProtKB-KW"/>
</dbReference>
<dbReference type="GO" id="GO:0005886">
    <property type="term" value="C:plasma membrane"/>
    <property type="evidence" value="ECO:0007669"/>
    <property type="project" value="UniProtKB-SubCell"/>
</dbReference>
<feature type="transmembrane region" description="Helical" evidence="7">
    <location>
        <begin position="217"/>
        <end position="241"/>
    </location>
</feature>
<keyword evidence="5 7" id="KW-0472">Membrane</keyword>
<dbReference type="AlphaFoldDB" id="A0A6P8IW00"/>
<feature type="transmembrane region" description="Helical" evidence="7">
    <location>
        <begin position="132"/>
        <end position="151"/>
    </location>
</feature>
<feature type="transmembrane region" description="Helical" evidence="7">
    <location>
        <begin position="163"/>
        <end position="186"/>
    </location>
</feature>
<keyword evidence="2" id="KW-1003">Cell membrane</keyword>
<comment type="similarity">
    <text evidence="6">Belongs to the G-protein coupled receptor 1 family.</text>
</comment>
<keyword evidence="3 6" id="KW-0812">Transmembrane</keyword>
<comment type="subcellular location">
    <subcellularLocation>
        <location evidence="1">Cell membrane</location>
        <topology evidence="1">Multi-pass membrane protein</topology>
    </subcellularLocation>
</comment>
<dbReference type="FunCoup" id="A0A6P8IW00">
    <property type="interactions" value="661"/>
</dbReference>
<protein>
    <submittedName>
        <fullName evidence="10">Histamine H2 receptor-like</fullName>
    </submittedName>
</protein>
<feature type="domain" description="G-protein coupled receptors family 1 profile" evidence="8">
    <location>
        <begin position="29"/>
        <end position="272"/>
    </location>
</feature>
<keyword evidence="6" id="KW-0297">G-protein coupled receptor</keyword>
<keyword evidence="4 7" id="KW-1133">Transmembrane helix</keyword>
<feature type="transmembrane region" description="Helical" evidence="7">
    <location>
        <begin position="50"/>
        <end position="77"/>
    </location>
</feature>
<gene>
    <name evidence="10" type="primary">LOC116305496</name>
</gene>
<keyword evidence="6" id="KW-0807">Transducer</keyword>
<dbReference type="PANTHER" id="PTHR22750">
    <property type="entry name" value="G-PROTEIN COUPLED RECEPTOR"/>
    <property type="match status" value="1"/>
</dbReference>
<evidence type="ECO:0000256" key="4">
    <source>
        <dbReference type="ARBA" id="ARBA00022989"/>
    </source>
</evidence>
<dbReference type="InterPro" id="IPR017452">
    <property type="entry name" value="GPCR_Rhodpsn_7TM"/>
</dbReference>
<dbReference type="Pfam" id="PF00001">
    <property type="entry name" value="7tm_1"/>
    <property type="match status" value="1"/>
</dbReference>
<name>A0A6P8IW00_ACTTE</name>
<feature type="transmembrane region" description="Helical" evidence="7">
    <location>
        <begin position="253"/>
        <end position="274"/>
    </location>
</feature>
<feature type="transmembrane region" description="Helical" evidence="7">
    <location>
        <begin position="83"/>
        <end position="111"/>
    </location>
</feature>